<sequence length="264" mass="28126">MRRRDLLTGAGGAAAGALGLFAADRAAAAPESAHLPFYGGYASGVRPDLSAPHAASGAVVWSGQTTTRRVALTFDDGPMPDWTPRVLEALARHDVPATFFVKGINVRRHGAIHRESVGRHEIGNHTWDHPDLARLDHAACTDQLKRTTAEIEDAYGVHPTLFRPPYGHLAGSSLLAAAEQRLTTVLWSAQMRENLYVQHPEGITGYIRSVVRPGSVVLAHDTGPADRLVTVDHLDAIITGLKADGYELTTVSALCGLTGSTAHG</sequence>
<gene>
    <name evidence="3" type="ORF">FB474_2706</name>
</gene>
<comment type="caution">
    <text evidence="3">The sequence shown here is derived from an EMBL/GenBank/DDBJ whole genome shotgun (WGS) entry which is preliminary data.</text>
</comment>
<dbReference type="Proteomes" id="UP000319514">
    <property type="component" value="Unassembled WGS sequence"/>
</dbReference>
<evidence type="ECO:0000313" key="4">
    <source>
        <dbReference type="Proteomes" id="UP000319514"/>
    </source>
</evidence>
<feature type="signal peptide" evidence="1">
    <location>
        <begin position="1"/>
        <end position="22"/>
    </location>
</feature>
<protein>
    <submittedName>
        <fullName evidence="3">Peptidoglycan/xylan/chitin deacetylase (PgdA/CDA1 family)</fullName>
    </submittedName>
</protein>
<keyword evidence="1" id="KW-0732">Signal</keyword>
<dbReference type="AlphaFoldDB" id="A0A542ZLU4"/>
<dbReference type="InterPro" id="IPR011330">
    <property type="entry name" value="Glyco_hydro/deAcase_b/a-brl"/>
</dbReference>
<name>A0A542ZLU4_9MICO</name>
<dbReference type="InterPro" id="IPR002509">
    <property type="entry name" value="NODB_dom"/>
</dbReference>
<dbReference type="SUPFAM" id="SSF88713">
    <property type="entry name" value="Glycoside hydrolase/deacetylase"/>
    <property type="match status" value="1"/>
</dbReference>
<dbReference type="Pfam" id="PF01522">
    <property type="entry name" value="Polysacc_deac_1"/>
    <property type="match status" value="1"/>
</dbReference>
<dbReference type="CDD" id="cd10917">
    <property type="entry name" value="CE4_NodB_like_6s_7s"/>
    <property type="match status" value="1"/>
</dbReference>
<organism evidence="3 4">
    <name type="scientific">Oryzihumus leptocrescens</name>
    <dbReference type="NCBI Taxonomy" id="297536"/>
    <lineage>
        <taxon>Bacteria</taxon>
        <taxon>Bacillati</taxon>
        <taxon>Actinomycetota</taxon>
        <taxon>Actinomycetes</taxon>
        <taxon>Micrococcales</taxon>
        <taxon>Intrasporangiaceae</taxon>
        <taxon>Oryzihumus</taxon>
    </lineage>
</organism>
<dbReference type="RefSeq" id="WP_246092178.1">
    <property type="nucleotide sequence ID" value="NZ_BAAAKX010000001.1"/>
</dbReference>
<feature type="chain" id="PRO_5038557415" evidence="1">
    <location>
        <begin position="23"/>
        <end position="264"/>
    </location>
</feature>
<evidence type="ECO:0000259" key="2">
    <source>
        <dbReference type="PROSITE" id="PS51677"/>
    </source>
</evidence>
<dbReference type="PROSITE" id="PS51677">
    <property type="entry name" value="NODB"/>
    <property type="match status" value="1"/>
</dbReference>
<dbReference type="GO" id="GO:0016810">
    <property type="term" value="F:hydrolase activity, acting on carbon-nitrogen (but not peptide) bonds"/>
    <property type="evidence" value="ECO:0007669"/>
    <property type="project" value="InterPro"/>
</dbReference>
<proteinExistence type="predicted"/>
<feature type="domain" description="NodB homology" evidence="2">
    <location>
        <begin position="68"/>
        <end position="249"/>
    </location>
</feature>
<dbReference type="GO" id="GO:0005975">
    <property type="term" value="P:carbohydrate metabolic process"/>
    <property type="evidence" value="ECO:0007669"/>
    <property type="project" value="InterPro"/>
</dbReference>
<accession>A0A542ZLU4</accession>
<evidence type="ECO:0000256" key="1">
    <source>
        <dbReference type="SAM" id="SignalP"/>
    </source>
</evidence>
<dbReference type="Gene3D" id="3.20.20.370">
    <property type="entry name" value="Glycoside hydrolase/deacetylase"/>
    <property type="match status" value="1"/>
</dbReference>
<reference evidence="3 4" key="1">
    <citation type="submission" date="2019-06" db="EMBL/GenBank/DDBJ databases">
        <title>Sequencing the genomes of 1000 actinobacteria strains.</title>
        <authorList>
            <person name="Klenk H.-P."/>
        </authorList>
    </citation>
    <scope>NUCLEOTIDE SEQUENCE [LARGE SCALE GENOMIC DNA]</scope>
    <source>
        <strain evidence="3 4">DSM 18082</strain>
    </source>
</reference>
<dbReference type="PROSITE" id="PS51318">
    <property type="entry name" value="TAT"/>
    <property type="match status" value="1"/>
</dbReference>
<dbReference type="EMBL" id="VFOQ01000001">
    <property type="protein sequence ID" value="TQL61298.1"/>
    <property type="molecule type" value="Genomic_DNA"/>
</dbReference>
<dbReference type="PANTHER" id="PTHR10587">
    <property type="entry name" value="GLYCOSYL TRANSFERASE-RELATED"/>
    <property type="match status" value="1"/>
</dbReference>
<evidence type="ECO:0000313" key="3">
    <source>
        <dbReference type="EMBL" id="TQL61298.1"/>
    </source>
</evidence>
<keyword evidence="4" id="KW-1185">Reference proteome</keyword>
<dbReference type="InterPro" id="IPR006311">
    <property type="entry name" value="TAT_signal"/>
</dbReference>
<dbReference type="InterPro" id="IPR050248">
    <property type="entry name" value="Polysacc_deacetylase_ArnD"/>
</dbReference>